<keyword evidence="2" id="KW-0472">Membrane</keyword>
<dbReference type="OrthoDB" id="4335972at2"/>
<keyword evidence="2" id="KW-0812">Transmembrane</keyword>
<organism evidence="3 4">
    <name type="scientific">Rhodococcus triatomae</name>
    <dbReference type="NCBI Taxonomy" id="300028"/>
    <lineage>
        <taxon>Bacteria</taxon>
        <taxon>Bacillati</taxon>
        <taxon>Actinomycetota</taxon>
        <taxon>Actinomycetes</taxon>
        <taxon>Mycobacteriales</taxon>
        <taxon>Nocardiaceae</taxon>
        <taxon>Rhodococcus</taxon>
    </lineage>
</organism>
<keyword evidence="2" id="KW-1133">Transmembrane helix</keyword>
<accession>A0A1G8IYZ5</accession>
<evidence type="ECO:0000313" key="3">
    <source>
        <dbReference type="EMBL" id="SDI24076.1"/>
    </source>
</evidence>
<evidence type="ECO:0000256" key="1">
    <source>
        <dbReference type="SAM" id="MobiDB-lite"/>
    </source>
</evidence>
<keyword evidence="4" id="KW-1185">Reference proteome</keyword>
<dbReference type="EMBL" id="FNDN01000006">
    <property type="protein sequence ID" value="SDI24076.1"/>
    <property type="molecule type" value="Genomic_DNA"/>
</dbReference>
<reference evidence="3 4" key="1">
    <citation type="submission" date="2016-10" db="EMBL/GenBank/DDBJ databases">
        <authorList>
            <person name="de Groot N.N."/>
        </authorList>
    </citation>
    <scope>NUCLEOTIDE SEQUENCE [LARGE SCALE GENOMIC DNA]</scope>
    <source>
        <strain evidence="3 4">DSM 44892</strain>
    </source>
</reference>
<feature type="region of interest" description="Disordered" evidence="1">
    <location>
        <begin position="126"/>
        <end position="173"/>
    </location>
</feature>
<evidence type="ECO:0000313" key="4">
    <source>
        <dbReference type="Proteomes" id="UP000183263"/>
    </source>
</evidence>
<name>A0A1G8IYZ5_9NOCA</name>
<protein>
    <recommendedName>
        <fullName evidence="5">PASTA domain-containing protein</fullName>
    </recommendedName>
</protein>
<sequence length="256" mass="26588">MNLIVPYLRVVAGFFAGICTWLVFTTLAEGDFGAALIQLLFAAGLWYLAVGKLLRDRHARVKAEKEAIAARADAGHAAFLAGDTAGYMAPPPEVPEKRPMRKGLVAASVVAGVFVLVGIIGDVTGREESETEPSATSTTAPATVAAAPEPNPQASGPAQQGRAPATSSEPSLTSAVAPIPALMPDVMCMDLQEAQNLIQETGAFYSRSEDATGRGRSQIIDSNWVVVGQDPQPGAPIGEGDAMLSVVKDGERGDCS</sequence>
<dbReference type="Gene3D" id="3.30.10.20">
    <property type="match status" value="1"/>
</dbReference>
<feature type="transmembrane region" description="Helical" evidence="2">
    <location>
        <begin position="7"/>
        <end position="26"/>
    </location>
</feature>
<proteinExistence type="predicted"/>
<evidence type="ECO:0008006" key="5">
    <source>
        <dbReference type="Google" id="ProtNLM"/>
    </source>
</evidence>
<gene>
    <name evidence="3" type="ORF">SAMN05444695_1068</name>
</gene>
<dbReference type="RefSeq" id="WP_072740356.1">
    <property type="nucleotide sequence ID" value="NZ_CP048813.1"/>
</dbReference>
<dbReference type="AlphaFoldDB" id="A0A1G8IYZ5"/>
<feature type="transmembrane region" description="Helical" evidence="2">
    <location>
        <begin position="103"/>
        <end position="121"/>
    </location>
</feature>
<evidence type="ECO:0000256" key="2">
    <source>
        <dbReference type="SAM" id="Phobius"/>
    </source>
</evidence>
<feature type="transmembrane region" description="Helical" evidence="2">
    <location>
        <begin position="32"/>
        <end position="50"/>
    </location>
</feature>
<feature type="compositionally biased region" description="Low complexity" evidence="1">
    <location>
        <begin position="132"/>
        <end position="148"/>
    </location>
</feature>
<dbReference type="Proteomes" id="UP000183263">
    <property type="component" value="Unassembled WGS sequence"/>
</dbReference>